<sequence length="562" mass="62221">MRFTITKKLGLGFLLVIICILLITTLSNTQIAKVDKNYSSVIDQQVNKVIILKNMKINMLLQSDGINGYLLTGETSYLTNYDGSSKRLVNDFNTLSNMDNDTTSKELIESIQKLQADFLVLGDKAVQEKILENEENYLDLITQSNDIRTEFSNETDQLIKYEETKMSEIRDKVASETKVYINIVIGLSAFAILSAILIAVWISKTIARGMKESSSIIKKVSAGDLTKQEVKGKRKDEFGEMVSSLAKMNDELADIIQEVRETANTVSLSSEEMENSAKQTAVVAEQVSSISEKSVVQVESQMNQFQVAVQNYDLMNKSMEEITERSIAMKTKMSEAMRKAQDGNRSIDDVVDKMKDISHSVVDSSEIIKLLEHKSAEIRQIAELITTVAEQTNLLALNAAIEAARAGEHGKGFSVVADEVRKLAEESSNSANLIQNVTDSIQKEIGLAVDGMNKTSTIVNEGLEGTEKTNIAFTEILQSISNVSDNVEEVTKEIEDLSTNSKEMKKIMESVYKISSESISYTQETSAATEEQLASMTEMTDSAKKLSDIASSLQKTVSHFKL</sequence>
<keyword evidence="3 8" id="KW-0472">Membrane</keyword>
<accession>A0A7Y0K8I8</accession>
<evidence type="ECO:0000256" key="4">
    <source>
        <dbReference type="ARBA" id="ARBA00023224"/>
    </source>
</evidence>
<dbReference type="CDD" id="cd06225">
    <property type="entry name" value="HAMP"/>
    <property type="match status" value="1"/>
</dbReference>
<keyword evidence="7" id="KW-0175">Coiled coil</keyword>
<keyword evidence="8" id="KW-1133">Transmembrane helix</keyword>
<dbReference type="RefSeq" id="WP_016204860.1">
    <property type="nucleotide sequence ID" value="NZ_JABBPK010000001.1"/>
</dbReference>
<keyword evidence="8" id="KW-0812">Transmembrane</keyword>
<dbReference type="PROSITE" id="PS50885">
    <property type="entry name" value="HAMP"/>
    <property type="match status" value="1"/>
</dbReference>
<comment type="subcellular location">
    <subcellularLocation>
        <location evidence="1">Cell membrane</location>
    </subcellularLocation>
</comment>
<dbReference type="PROSITE" id="PS50111">
    <property type="entry name" value="CHEMOTAXIS_TRANSDUC_2"/>
    <property type="match status" value="1"/>
</dbReference>
<keyword evidence="4 6" id="KW-0807">Transducer</keyword>
<evidence type="ECO:0000313" key="11">
    <source>
        <dbReference type="EMBL" id="NMO77695.1"/>
    </source>
</evidence>
<protein>
    <submittedName>
        <fullName evidence="11">Methyl-accepting chemotaxis protein</fullName>
    </submittedName>
</protein>
<dbReference type="GO" id="GO:0007165">
    <property type="term" value="P:signal transduction"/>
    <property type="evidence" value="ECO:0007669"/>
    <property type="project" value="UniProtKB-KW"/>
</dbReference>
<feature type="domain" description="HAMP" evidence="10">
    <location>
        <begin position="204"/>
        <end position="257"/>
    </location>
</feature>
<dbReference type="Gene3D" id="6.10.340.10">
    <property type="match status" value="1"/>
</dbReference>
<comment type="similarity">
    <text evidence="5">Belongs to the methyl-accepting chemotaxis (MCP) protein family.</text>
</comment>
<feature type="transmembrane region" description="Helical" evidence="8">
    <location>
        <begin position="179"/>
        <end position="202"/>
    </location>
</feature>
<reference evidence="11 12" key="1">
    <citation type="submission" date="2020-04" db="EMBL/GenBank/DDBJ databases">
        <title>Bacillus sp. UniB3 isolated from commercial digestive syrup.</title>
        <authorList>
            <person name="Thorat V."/>
            <person name="Kirdat K."/>
            <person name="Tiwarekar B."/>
            <person name="Yadav A."/>
        </authorList>
    </citation>
    <scope>NUCLEOTIDE SEQUENCE [LARGE SCALE GENOMIC DNA]</scope>
    <source>
        <strain evidence="11 12">UniB3</strain>
    </source>
</reference>
<comment type="caution">
    <text evidence="11">The sequence shown here is derived from an EMBL/GenBank/DDBJ whole genome shotgun (WGS) entry which is preliminary data.</text>
</comment>
<dbReference type="SMART" id="SM00283">
    <property type="entry name" value="MA"/>
    <property type="match status" value="1"/>
</dbReference>
<evidence type="ECO:0000313" key="12">
    <source>
        <dbReference type="Proteomes" id="UP000588491"/>
    </source>
</evidence>
<dbReference type="InterPro" id="IPR004089">
    <property type="entry name" value="MCPsignal_dom"/>
</dbReference>
<dbReference type="InterPro" id="IPR003660">
    <property type="entry name" value="HAMP_dom"/>
</dbReference>
<dbReference type="PANTHER" id="PTHR32089:SF112">
    <property type="entry name" value="LYSOZYME-LIKE PROTEIN-RELATED"/>
    <property type="match status" value="1"/>
</dbReference>
<feature type="domain" description="Methyl-accepting transducer" evidence="9">
    <location>
        <begin position="276"/>
        <end position="512"/>
    </location>
</feature>
<keyword evidence="12" id="KW-1185">Reference proteome</keyword>
<evidence type="ECO:0000256" key="8">
    <source>
        <dbReference type="SAM" id="Phobius"/>
    </source>
</evidence>
<dbReference type="Proteomes" id="UP000588491">
    <property type="component" value="Unassembled WGS sequence"/>
</dbReference>
<gene>
    <name evidence="11" type="ORF">HHU08_11880</name>
</gene>
<proteinExistence type="inferred from homology"/>
<evidence type="ECO:0000256" key="2">
    <source>
        <dbReference type="ARBA" id="ARBA00022475"/>
    </source>
</evidence>
<name>A0A7Y0K8I8_9BACI</name>
<dbReference type="PANTHER" id="PTHR32089">
    <property type="entry name" value="METHYL-ACCEPTING CHEMOTAXIS PROTEIN MCPB"/>
    <property type="match status" value="1"/>
</dbReference>
<evidence type="ECO:0000256" key="5">
    <source>
        <dbReference type="ARBA" id="ARBA00029447"/>
    </source>
</evidence>
<dbReference type="SUPFAM" id="SSF58104">
    <property type="entry name" value="Methyl-accepting chemotaxis protein (MCP) signaling domain"/>
    <property type="match status" value="1"/>
</dbReference>
<evidence type="ECO:0000256" key="6">
    <source>
        <dbReference type="PROSITE-ProRule" id="PRU00284"/>
    </source>
</evidence>
<evidence type="ECO:0000256" key="7">
    <source>
        <dbReference type="SAM" id="Coils"/>
    </source>
</evidence>
<feature type="coiled-coil region" evidence="7">
    <location>
        <begin position="480"/>
        <end position="507"/>
    </location>
</feature>
<dbReference type="CDD" id="cd11386">
    <property type="entry name" value="MCP_signal"/>
    <property type="match status" value="1"/>
</dbReference>
<dbReference type="AlphaFoldDB" id="A0A7Y0K8I8"/>
<dbReference type="EMBL" id="JABBPK010000001">
    <property type="protein sequence ID" value="NMO77695.1"/>
    <property type="molecule type" value="Genomic_DNA"/>
</dbReference>
<evidence type="ECO:0000256" key="3">
    <source>
        <dbReference type="ARBA" id="ARBA00023136"/>
    </source>
</evidence>
<keyword evidence="2" id="KW-1003">Cell membrane</keyword>
<evidence type="ECO:0000256" key="1">
    <source>
        <dbReference type="ARBA" id="ARBA00004236"/>
    </source>
</evidence>
<evidence type="ECO:0000259" key="10">
    <source>
        <dbReference type="PROSITE" id="PS50885"/>
    </source>
</evidence>
<dbReference type="Pfam" id="PF00015">
    <property type="entry name" value="MCPsignal"/>
    <property type="match status" value="1"/>
</dbReference>
<dbReference type="GO" id="GO:0005886">
    <property type="term" value="C:plasma membrane"/>
    <property type="evidence" value="ECO:0007669"/>
    <property type="project" value="UniProtKB-SubCell"/>
</dbReference>
<organism evidence="11 12">
    <name type="scientific">Niallia alba</name>
    <dbReference type="NCBI Taxonomy" id="2729105"/>
    <lineage>
        <taxon>Bacteria</taxon>
        <taxon>Bacillati</taxon>
        <taxon>Bacillota</taxon>
        <taxon>Bacilli</taxon>
        <taxon>Bacillales</taxon>
        <taxon>Bacillaceae</taxon>
        <taxon>Niallia</taxon>
    </lineage>
</organism>
<dbReference type="Gene3D" id="1.10.287.950">
    <property type="entry name" value="Methyl-accepting chemotaxis protein"/>
    <property type="match status" value="1"/>
</dbReference>
<evidence type="ECO:0000259" key="9">
    <source>
        <dbReference type="PROSITE" id="PS50111"/>
    </source>
</evidence>